<comment type="caution">
    <text evidence="2">The sequence shown here is derived from an EMBL/GenBank/DDBJ whole genome shotgun (WGS) entry which is preliminary data.</text>
</comment>
<dbReference type="AlphaFoldDB" id="A0A9P4JA35"/>
<dbReference type="PANTHER" id="PTHR12197:SF273">
    <property type="entry name" value="MYND-TYPE ZINC FINGER PROTEIN SAMB"/>
    <property type="match status" value="1"/>
</dbReference>
<accession>A0A9P4JA35</accession>
<dbReference type="OrthoDB" id="438641at2759"/>
<proteinExistence type="predicted"/>
<dbReference type="Gene3D" id="1.10.220.160">
    <property type="match status" value="1"/>
</dbReference>
<sequence>MAESRTELQALLAKLDNIRNWLDQLPYSIQLYLEQADSFQRLGYPDLAAGAAYKALLLNDAINDDSDEYYQNAISGFASSCIQLPVELRSAWPPWPAEDPVRLKSLKLNDEAEDAEELDFDHDAEKAAVEWINGSLLPVINLTLARNLYACQCFRSAYKHCQIGLRSSPKNNALITIRDSILGAVGAHFESIGEPSDDLREILDDWPNSGLVRRECYPWNDIEPNRFSSESLDFLNAEMSMCAPKLEVKAVDLPALGGEVSEGSSMIKQLGVFAKEDIQPGESVLKETSLLTANNRLQDALCDACSIDIEDRSLTNGDAAICTDCSVVFCSQECLDTANELYHPAVCDRDVDSIAKDVPPAQAADSLYLLLLLRSLALAETQEVHPLEIKEVKYIWGDYHTLDIARTWRPPTAADDFFAKLPCTLLFNFESNVVLPFHMLTKMDVNIFTDHRRYDVWIFNTLFAKFRGTASARLSGATHTSSGLKLGRRRGPEVSAVHPCWCLANHSCDPNVRWEWGGKVEFTVRERRASWIRLDSNEARSPVVAGIRKGEEVLSHYCDVGLDVQSRREWARGALGGDCRCERCAWEAHE</sequence>
<feature type="domain" description="SET" evidence="1">
    <location>
        <begin position="244"/>
        <end position="558"/>
    </location>
</feature>
<dbReference type="InterPro" id="IPR001214">
    <property type="entry name" value="SET_dom"/>
</dbReference>
<dbReference type="SUPFAM" id="SSF82199">
    <property type="entry name" value="SET domain"/>
    <property type="match status" value="1"/>
</dbReference>
<dbReference type="PROSITE" id="PS50280">
    <property type="entry name" value="SET"/>
    <property type="match status" value="1"/>
</dbReference>
<keyword evidence="3" id="KW-1185">Reference proteome</keyword>
<name>A0A9P4JA35_9PEZI</name>
<dbReference type="Gene3D" id="2.170.270.10">
    <property type="entry name" value="SET domain"/>
    <property type="match status" value="2"/>
</dbReference>
<dbReference type="InterPro" id="IPR050869">
    <property type="entry name" value="H3K4_H4K5_MeTrfase"/>
</dbReference>
<dbReference type="EMBL" id="ML996081">
    <property type="protein sequence ID" value="KAF2157671.1"/>
    <property type="molecule type" value="Genomic_DNA"/>
</dbReference>
<gene>
    <name evidence="2" type="ORF">K461DRAFT_284205</name>
</gene>
<dbReference type="InterPro" id="IPR046341">
    <property type="entry name" value="SET_dom_sf"/>
</dbReference>
<evidence type="ECO:0000313" key="3">
    <source>
        <dbReference type="Proteomes" id="UP000799439"/>
    </source>
</evidence>
<dbReference type="Proteomes" id="UP000799439">
    <property type="component" value="Unassembled WGS sequence"/>
</dbReference>
<dbReference type="Gene3D" id="6.10.140.2220">
    <property type="match status" value="1"/>
</dbReference>
<evidence type="ECO:0000259" key="1">
    <source>
        <dbReference type="PROSITE" id="PS50280"/>
    </source>
</evidence>
<evidence type="ECO:0000313" key="2">
    <source>
        <dbReference type="EMBL" id="KAF2157671.1"/>
    </source>
</evidence>
<protein>
    <recommendedName>
        <fullName evidence="1">SET domain-containing protein</fullName>
    </recommendedName>
</protein>
<dbReference type="PANTHER" id="PTHR12197">
    <property type="entry name" value="HISTONE-LYSINE N-METHYLTRANSFERASE SMYD"/>
    <property type="match status" value="1"/>
</dbReference>
<dbReference type="GO" id="GO:0005634">
    <property type="term" value="C:nucleus"/>
    <property type="evidence" value="ECO:0007669"/>
    <property type="project" value="TreeGrafter"/>
</dbReference>
<reference evidence="2" key="1">
    <citation type="journal article" date="2020" name="Stud. Mycol.">
        <title>101 Dothideomycetes genomes: a test case for predicting lifestyles and emergence of pathogens.</title>
        <authorList>
            <person name="Haridas S."/>
            <person name="Albert R."/>
            <person name="Binder M."/>
            <person name="Bloem J."/>
            <person name="Labutti K."/>
            <person name="Salamov A."/>
            <person name="Andreopoulos B."/>
            <person name="Baker S."/>
            <person name="Barry K."/>
            <person name="Bills G."/>
            <person name="Bluhm B."/>
            <person name="Cannon C."/>
            <person name="Castanera R."/>
            <person name="Culley D."/>
            <person name="Daum C."/>
            <person name="Ezra D."/>
            <person name="Gonzalez J."/>
            <person name="Henrissat B."/>
            <person name="Kuo A."/>
            <person name="Liang C."/>
            <person name="Lipzen A."/>
            <person name="Lutzoni F."/>
            <person name="Magnuson J."/>
            <person name="Mondo S."/>
            <person name="Nolan M."/>
            <person name="Ohm R."/>
            <person name="Pangilinan J."/>
            <person name="Park H.-J."/>
            <person name="Ramirez L."/>
            <person name="Alfaro M."/>
            <person name="Sun H."/>
            <person name="Tritt A."/>
            <person name="Yoshinaga Y."/>
            <person name="Zwiers L.-H."/>
            <person name="Turgeon B."/>
            <person name="Goodwin S."/>
            <person name="Spatafora J."/>
            <person name="Crous P."/>
            <person name="Grigoriev I."/>
        </authorList>
    </citation>
    <scope>NUCLEOTIDE SEQUENCE</scope>
    <source>
        <strain evidence="2">CBS 260.36</strain>
    </source>
</reference>
<dbReference type="Pfam" id="PF00856">
    <property type="entry name" value="SET"/>
    <property type="match status" value="1"/>
</dbReference>
<organism evidence="2 3">
    <name type="scientific">Myriangium duriaei CBS 260.36</name>
    <dbReference type="NCBI Taxonomy" id="1168546"/>
    <lineage>
        <taxon>Eukaryota</taxon>
        <taxon>Fungi</taxon>
        <taxon>Dikarya</taxon>
        <taxon>Ascomycota</taxon>
        <taxon>Pezizomycotina</taxon>
        <taxon>Dothideomycetes</taxon>
        <taxon>Dothideomycetidae</taxon>
        <taxon>Myriangiales</taxon>
        <taxon>Myriangiaceae</taxon>
        <taxon>Myriangium</taxon>
    </lineage>
</organism>